<dbReference type="RefSeq" id="WP_013030969.1">
    <property type="nucleotide sequence ID" value="NC_013959.1"/>
</dbReference>
<dbReference type="InterPro" id="IPR007485">
    <property type="entry name" value="LPS_assembly_LptE"/>
</dbReference>
<keyword evidence="1 6" id="KW-0732">Signal</keyword>
<comment type="similarity">
    <text evidence="6">Belongs to the LptE lipoprotein family.</text>
</comment>
<evidence type="ECO:0000256" key="3">
    <source>
        <dbReference type="ARBA" id="ARBA00023139"/>
    </source>
</evidence>
<feature type="signal peptide" evidence="7">
    <location>
        <begin position="1"/>
        <end position="18"/>
    </location>
</feature>
<protein>
    <recommendedName>
        <fullName evidence="6">LPS-assembly lipoprotein LptE</fullName>
    </recommendedName>
</protein>
<dbReference type="KEGG" id="slt:Slit_2848"/>
<accession>D5CPS8</accession>
<dbReference type="PROSITE" id="PS51257">
    <property type="entry name" value="PROKAR_LIPOPROTEIN"/>
    <property type="match status" value="1"/>
</dbReference>
<dbReference type="GO" id="GO:0009279">
    <property type="term" value="C:cell outer membrane"/>
    <property type="evidence" value="ECO:0007669"/>
    <property type="project" value="UniProtKB-SubCell"/>
</dbReference>
<organism evidence="8 9">
    <name type="scientific">Sideroxydans lithotrophicus (strain ES-1)</name>
    <dbReference type="NCBI Taxonomy" id="580332"/>
    <lineage>
        <taxon>Bacteria</taxon>
        <taxon>Pseudomonadati</taxon>
        <taxon>Pseudomonadota</taxon>
        <taxon>Betaproteobacteria</taxon>
        <taxon>Nitrosomonadales</taxon>
        <taxon>Gallionellaceae</taxon>
        <taxon>Sideroxydans</taxon>
    </lineage>
</organism>
<evidence type="ECO:0000256" key="1">
    <source>
        <dbReference type="ARBA" id="ARBA00022729"/>
    </source>
</evidence>
<dbReference type="AlphaFoldDB" id="D5CPS8"/>
<dbReference type="eggNOG" id="COG2980">
    <property type="taxonomic scope" value="Bacteria"/>
</dbReference>
<evidence type="ECO:0000256" key="5">
    <source>
        <dbReference type="ARBA" id="ARBA00023288"/>
    </source>
</evidence>
<evidence type="ECO:0000256" key="4">
    <source>
        <dbReference type="ARBA" id="ARBA00023237"/>
    </source>
</evidence>
<feature type="chain" id="PRO_5008952584" description="LPS-assembly lipoprotein LptE" evidence="7">
    <location>
        <begin position="19"/>
        <end position="170"/>
    </location>
</feature>
<evidence type="ECO:0000313" key="9">
    <source>
        <dbReference type="Proteomes" id="UP000001625"/>
    </source>
</evidence>
<dbReference type="Gene3D" id="3.30.160.150">
    <property type="entry name" value="Lipoprotein like domain"/>
    <property type="match status" value="1"/>
</dbReference>
<evidence type="ECO:0000256" key="2">
    <source>
        <dbReference type="ARBA" id="ARBA00023136"/>
    </source>
</evidence>
<keyword evidence="5 6" id="KW-0449">Lipoprotein</keyword>
<dbReference type="GO" id="GO:0043165">
    <property type="term" value="P:Gram-negative-bacterium-type cell outer membrane assembly"/>
    <property type="evidence" value="ECO:0007669"/>
    <property type="project" value="UniProtKB-UniRule"/>
</dbReference>
<dbReference type="HAMAP" id="MF_01186">
    <property type="entry name" value="LPS_assembly_LptE"/>
    <property type="match status" value="1"/>
</dbReference>
<sequence precursor="true">MMNAMRLLLLAAILSLTACGFHLRGSNIQDVTFAFKSLYLKVPAETPFVTDLRRALKTNKITLAQTADQADLVLEIVSEQSIKQIMSLSGTGRVQEYQLFYRISLRAYDNKQTNWLPADDISLSRIFPYDDTQVLAKQQEEATLYKDMRSDAVGQTIRRLLRAKPQLETQ</sequence>
<keyword evidence="4 6" id="KW-0998">Cell outer membrane</keyword>
<dbReference type="EMBL" id="CP001965">
    <property type="protein sequence ID" value="ADE13073.1"/>
    <property type="molecule type" value="Genomic_DNA"/>
</dbReference>
<dbReference type="GO" id="GO:1990351">
    <property type="term" value="C:transporter complex"/>
    <property type="evidence" value="ECO:0007669"/>
    <property type="project" value="TreeGrafter"/>
</dbReference>
<evidence type="ECO:0000313" key="8">
    <source>
        <dbReference type="EMBL" id="ADE13073.1"/>
    </source>
</evidence>
<keyword evidence="2 6" id="KW-0472">Membrane</keyword>
<dbReference type="STRING" id="580332.Slit_2848"/>
<dbReference type="Proteomes" id="UP000001625">
    <property type="component" value="Chromosome"/>
</dbReference>
<keyword evidence="9" id="KW-1185">Reference proteome</keyword>
<dbReference type="Pfam" id="PF04390">
    <property type="entry name" value="LptE"/>
    <property type="match status" value="1"/>
</dbReference>
<comment type="function">
    <text evidence="6">Together with LptD, is involved in the assembly of lipopolysaccharide (LPS) at the surface of the outer membrane. Required for the proper assembly of LptD. Binds LPS and may serve as the LPS recognition site at the outer membrane.</text>
</comment>
<gene>
    <name evidence="6" type="primary">lptE</name>
    <name evidence="8" type="ordered locus">Slit_2848</name>
</gene>
<reference evidence="8 9" key="1">
    <citation type="submission" date="2010-03" db="EMBL/GenBank/DDBJ databases">
        <title>Complete sequence of Sideroxydans lithotrophicus ES-1.</title>
        <authorList>
            <consortium name="US DOE Joint Genome Institute"/>
            <person name="Lucas S."/>
            <person name="Copeland A."/>
            <person name="Lapidus A."/>
            <person name="Cheng J.-F."/>
            <person name="Bruce D."/>
            <person name="Goodwin L."/>
            <person name="Pitluck S."/>
            <person name="Munk A.C."/>
            <person name="Detter J.C."/>
            <person name="Han C."/>
            <person name="Tapia R."/>
            <person name="Larimer F."/>
            <person name="Land M."/>
            <person name="Hauser L."/>
            <person name="Kyrpides N."/>
            <person name="Ivanova N."/>
            <person name="Emerson D."/>
            <person name="Woyke T."/>
        </authorList>
    </citation>
    <scope>NUCLEOTIDE SEQUENCE [LARGE SCALE GENOMIC DNA]</scope>
    <source>
        <strain evidence="8 9">ES-1</strain>
    </source>
</reference>
<dbReference type="PANTHER" id="PTHR38098">
    <property type="entry name" value="LPS-ASSEMBLY LIPOPROTEIN LPTE"/>
    <property type="match status" value="1"/>
</dbReference>
<dbReference type="PANTHER" id="PTHR38098:SF1">
    <property type="entry name" value="LPS-ASSEMBLY LIPOPROTEIN LPTE"/>
    <property type="match status" value="1"/>
</dbReference>
<dbReference type="GO" id="GO:0001530">
    <property type="term" value="F:lipopolysaccharide binding"/>
    <property type="evidence" value="ECO:0007669"/>
    <property type="project" value="TreeGrafter"/>
</dbReference>
<comment type="subunit">
    <text evidence="6">Component of the lipopolysaccharide transport and assembly complex. Interacts with LptD.</text>
</comment>
<keyword evidence="3 6" id="KW-0564">Palmitate</keyword>
<comment type="subcellular location">
    <subcellularLocation>
        <location evidence="6">Cell outer membrane</location>
        <topology evidence="6">Lipid-anchor</topology>
    </subcellularLocation>
</comment>
<dbReference type="HOGENOM" id="CLU_103309_0_2_4"/>
<evidence type="ECO:0000256" key="7">
    <source>
        <dbReference type="SAM" id="SignalP"/>
    </source>
</evidence>
<proteinExistence type="inferred from homology"/>
<dbReference type="GO" id="GO:0015920">
    <property type="term" value="P:lipopolysaccharide transport"/>
    <property type="evidence" value="ECO:0007669"/>
    <property type="project" value="TreeGrafter"/>
</dbReference>
<evidence type="ECO:0000256" key="6">
    <source>
        <dbReference type="HAMAP-Rule" id="MF_01186"/>
    </source>
</evidence>
<name>D5CPS8_SIDLE</name>